<evidence type="ECO:0000256" key="1">
    <source>
        <dbReference type="SAM" id="MobiDB-lite"/>
    </source>
</evidence>
<gene>
    <name evidence="2" type="ORF">CALCODRAFT_194353</name>
</gene>
<evidence type="ECO:0000313" key="2">
    <source>
        <dbReference type="EMBL" id="KZT59317.1"/>
    </source>
</evidence>
<evidence type="ECO:0000313" key="3">
    <source>
        <dbReference type="Proteomes" id="UP000076842"/>
    </source>
</evidence>
<reference evidence="2 3" key="1">
    <citation type="journal article" date="2016" name="Mol. Biol. Evol.">
        <title>Comparative Genomics of Early-Diverging Mushroom-Forming Fungi Provides Insights into the Origins of Lignocellulose Decay Capabilities.</title>
        <authorList>
            <person name="Nagy L.G."/>
            <person name="Riley R."/>
            <person name="Tritt A."/>
            <person name="Adam C."/>
            <person name="Daum C."/>
            <person name="Floudas D."/>
            <person name="Sun H."/>
            <person name="Yadav J.S."/>
            <person name="Pangilinan J."/>
            <person name="Larsson K.H."/>
            <person name="Matsuura K."/>
            <person name="Barry K."/>
            <person name="Labutti K."/>
            <person name="Kuo R."/>
            <person name="Ohm R.A."/>
            <person name="Bhattacharya S.S."/>
            <person name="Shirouzu T."/>
            <person name="Yoshinaga Y."/>
            <person name="Martin F.M."/>
            <person name="Grigoriev I.V."/>
            <person name="Hibbett D.S."/>
        </authorList>
    </citation>
    <scope>NUCLEOTIDE SEQUENCE [LARGE SCALE GENOMIC DNA]</scope>
    <source>
        <strain evidence="2 3">HHB12733</strain>
    </source>
</reference>
<sequence>MGNCCSAADEYTLLDDGRTGRHQYGTTRHGGGHRDSEAEGGLAQIFWDVENCGIPSGINPAVVVQKLRALRTSRGYAPSGIVATVASNHLSLATREALVASGVDVLDSTSTKPSAADFLLLEEIQKWTFHHPPNCYGVM</sequence>
<feature type="region of interest" description="Disordered" evidence="1">
    <location>
        <begin position="17"/>
        <end position="36"/>
    </location>
</feature>
<name>A0A165HHU0_9BASI</name>
<accession>A0A165HHU0</accession>
<keyword evidence="3" id="KW-1185">Reference proteome</keyword>
<organism evidence="2 3">
    <name type="scientific">Calocera cornea HHB12733</name>
    <dbReference type="NCBI Taxonomy" id="1353952"/>
    <lineage>
        <taxon>Eukaryota</taxon>
        <taxon>Fungi</taxon>
        <taxon>Dikarya</taxon>
        <taxon>Basidiomycota</taxon>
        <taxon>Agaricomycotina</taxon>
        <taxon>Dacrymycetes</taxon>
        <taxon>Dacrymycetales</taxon>
        <taxon>Dacrymycetaceae</taxon>
        <taxon>Calocera</taxon>
    </lineage>
</organism>
<dbReference type="AlphaFoldDB" id="A0A165HHU0"/>
<protein>
    <recommendedName>
        <fullName evidence="4">NYN domain-containing protein</fullName>
    </recommendedName>
</protein>
<dbReference type="Proteomes" id="UP000076842">
    <property type="component" value="Unassembled WGS sequence"/>
</dbReference>
<evidence type="ECO:0008006" key="4">
    <source>
        <dbReference type="Google" id="ProtNLM"/>
    </source>
</evidence>
<dbReference type="EMBL" id="KV423941">
    <property type="protein sequence ID" value="KZT59317.1"/>
    <property type="molecule type" value="Genomic_DNA"/>
</dbReference>
<dbReference type="InParanoid" id="A0A165HHU0"/>
<dbReference type="OrthoDB" id="549353at2759"/>
<proteinExistence type="predicted"/>